<feature type="region of interest" description="Disordered" evidence="2">
    <location>
        <begin position="24"/>
        <end position="68"/>
    </location>
</feature>
<dbReference type="EMBL" id="HBGS01034229">
    <property type="protein sequence ID" value="CAD9437487.1"/>
    <property type="molecule type" value="Transcribed_RNA"/>
</dbReference>
<feature type="coiled-coil region" evidence="1">
    <location>
        <begin position="71"/>
        <end position="98"/>
    </location>
</feature>
<sequence>MNKWKIKWTQDNDARTHLKGFLEDSKNCDSKRPASAPTGTPEYATARSVCPSTSGTGRGEMWKPEKSDTERNALIRRLREMQTENRQISQRIEQTRSNTVRIKERDVQSNSARSFRVHRSDRSPKLGSEHCFTNSPATSFRTNNGFSLRSPQKSISTRTNMNSSTSWNCIPFPALTQMSDADMGLQNSQKKKRSIAWGHSTTAVAVPNKNIFSGHITEKKMIPQTLKIIQHVDGSMAHAKGDGVVSNPGVGRKPCGGLYAGSFHAHYRAA</sequence>
<protein>
    <submittedName>
        <fullName evidence="3">Uncharacterized protein</fullName>
    </submittedName>
</protein>
<organism evidence="3">
    <name type="scientific">Octactis speculum</name>
    <dbReference type="NCBI Taxonomy" id="3111310"/>
    <lineage>
        <taxon>Eukaryota</taxon>
        <taxon>Sar</taxon>
        <taxon>Stramenopiles</taxon>
        <taxon>Ochrophyta</taxon>
        <taxon>Dictyochophyceae</taxon>
        <taxon>Dictyochales</taxon>
        <taxon>Dictyochaceae</taxon>
        <taxon>Octactis</taxon>
    </lineage>
</organism>
<reference evidence="3" key="1">
    <citation type="submission" date="2021-01" db="EMBL/GenBank/DDBJ databases">
        <authorList>
            <person name="Corre E."/>
            <person name="Pelletier E."/>
            <person name="Niang G."/>
            <person name="Scheremetjew M."/>
            <person name="Finn R."/>
            <person name="Kale V."/>
            <person name="Holt S."/>
            <person name="Cochrane G."/>
            <person name="Meng A."/>
            <person name="Brown T."/>
            <person name="Cohen L."/>
        </authorList>
    </citation>
    <scope>NUCLEOTIDE SEQUENCE</scope>
    <source>
        <strain evidence="3">CCMP1381</strain>
    </source>
</reference>
<evidence type="ECO:0000256" key="1">
    <source>
        <dbReference type="SAM" id="Coils"/>
    </source>
</evidence>
<feature type="compositionally biased region" description="Basic and acidic residues" evidence="2">
    <location>
        <begin position="118"/>
        <end position="128"/>
    </location>
</feature>
<keyword evidence="1" id="KW-0175">Coiled coil</keyword>
<accession>A0A7S2CXY7</accession>
<evidence type="ECO:0000313" key="3">
    <source>
        <dbReference type="EMBL" id="CAD9437487.1"/>
    </source>
</evidence>
<gene>
    <name evidence="3" type="ORF">DSPE1174_LOCUS17632</name>
</gene>
<evidence type="ECO:0000256" key="2">
    <source>
        <dbReference type="SAM" id="MobiDB-lite"/>
    </source>
</evidence>
<name>A0A7S2CXY7_9STRA</name>
<feature type="region of interest" description="Disordered" evidence="2">
    <location>
        <begin position="104"/>
        <end position="132"/>
    </location>
</feature>
<proteinExistence type="predicted"/>
<dbReference type="AlphaFoldDB" id="A0A7S2CXY7"/>